<feature type="region of interest" description="Disordered" evidence="2">
    <location>
        <begin position="164"/>
        <end position="231"/>
    </location>
</feature>
<dbReference type="InterPro" id="IPR019006">
    <property type="entry name" value="Sre1_C"/>
</dbReference>
<reference evidence="4 5" key="1">
    <citation type="submission" date="2014-04" db="EMBL/GenBank/DDBJ databases">
        <authorList>
            <consortium name="DOE Joint Genome Institute"/>
            <person name="Kuo A."/>
            <person name="Martino E."/>
            <person name="Perotto S."/>
            <person name="Kohler A."/>
            <person name="Nagy L.G."/>
            <person name="Floudas D."/>
            <person name="Copeland A."/>
            <person name="Barry K.W."/>
            <person name="Cichocki N."/>
            <person name="Veneault-Fourrey C."/>
            <person name="LaButti K."/>
            <person name="Lindquist E.A."/>
            <person name="Lipzen A."/>
            <person name="Lundell T."/>
            <person name="Morin E."/>
            <person name="Murat C."/>
            <person name="Sun H."/>
            <person name="Tunlid A."/>
            <person name="Henrissat B."/>
            <person name="Grigoriev I.V."/>
            <person name="Hibbett D.S."/>
            <person name="Martin F."/>
            <person name="Nordberg H.P."/>
            <person name="Cantor M.N."/>
            <person name="Hua S.X."/>
        </authorList>
    </citation>
    <scope>NUCLEOTIDE SEQUENCE [LARGE SCALE GENOMIC DNA]</scope>
    <source>
        <strain evidence="4 5">Zn</strain>
    </source>
</reference>
<keyword evidence="5" id="KW-1185">Reference proteome</keyword>
<dbReference type="STRING" id="913774.A0A0C3HFV9"/>
<dbReference type="Gene3D" id="4.10.280.10">
    <property type="entry name" value="Helix-loop-helix DNA-binding domain"/>
    <property type="match status" value="1"/>
</dbReference>
<reference evidence="5" key="2">
    <citation type="submission" date="2015-01" db="EMBL/GenBank/DDBJ databases">
        <title>Evolutionary Origins and Diversification of the Mycorrhizal Mutualists.</title>
        <authorList>
            <consortium name="DOE Joint Genome Institute"/>
            <consortium name="Mycorrhizal Genomics Consortium"/>
            <person name="Kohler A."/>
            <person name="Kuo A."/>
            <person name="Nagy L.G."/>
            <person name="Floudas D."/>
            <person name="Copeland A."/>
            <person name="Barry K.W."/>
            <person name="Cichocki N."/>
            <person name="Veneault-Fourrey C."/>
            <person name="LaButti K."/>
            <person name="Lindquist E.A."/>
            <person name="Lipzen A."/>
            <person name="Lundell T."/>
            <person name="Morin E."/>
            <person name="Murat C."/>
            <person name="Riley R."/>
            <person name="Ohm R."/>
            <person name="Sun H."/>
            <person name="Tunlid A."/>
            <person name="Henrissat B."/>
            <person name="Grigoriev I.V."/>
            <person name="Hibbett D.S."/>
            <person name="Martin F."/>
        </authorList>
    </citation>
    <scope>NUCLEOTIDE SEQUENCE [LARGE SCALE GENOMIC DNA]</scope>
    <source>
        <strain evidence="5">Zn</strain>
    </source>
</reference>
<dbReference type="InterPro" id="IPR011598">
    <property type="entry name" value="bHLH_dom"/>
</dbReference>
<name>A0A0C3HFV9_OIDMZ</name>
<keyword evidence="1" id="KW-0175">Coiled coil</keyword>
<feature type="region of interest" description="Disordered" evidence="2">
    <location>
        <begin position="329"/>
        <end position="349"/>
    </location>
</feature>
<feature type="coiled-coil region" evidence="1">
    <location>
        <begin position="122"/>
        <end position="156"/>
    </location>
</feature>
<dbReference type="Pfam" id="PF09427">
    <property type="entry name" value="DUF2014"/>
    <property type="match status" value="1"/>
</dbReference>
<accession>A0A0C3HFV9</accession>
<dbReference type="AlphaFoldDB" id="A0A0C3HFV9"/>
<evidence type="ECO:0000256" key="2">
    <source>
        <dbReference type="SAM" id="MobiDB-lite"/>
    </source>
</evidence>
<feature type="compositionally biased region" description="Polar residues" evidence="2">
    <location>
        <begin position="202"/>
        <end position="213"/>
    </location>
</feature>
<dbReference type="PANTHER" id="PTHR47336">
    <property type="entry name" value="TRANSCRIPTION FACTOR HMS1-RELATED"/>
    <property type="match status" value="1"/>
</dbReference>
<feature type="compositionally biased region" description="Low complexity" evidence="2">
    <location>
        <begin position="333"/>
        <end position="349"/>
    </location>
</feature>
<dbReference type="Pfam" id="PF00010">
    <property type="entry name" value="HLH"/>
    <property type="match status" value="1"/>
</dbReference>
<feature type="domain" description="BHLH" evidence="3">
    <location>
        <begin position="58"/>
        <end position="132"/>
    </location>
</feature>
<organism evidence="4 5">
    <name type="scientific">Oidiodendron maius (strain Zn)</name>
    <dbReference type="NCBI Taxonomy" id="913774"/>
    <lineage>
        <taxon>Eukaryota</taxon>
        <taxon>Fungi</taxon>
        <taxon>Dikarya</taxon>
        <taxon>Ascomycota</taxon>
        <taxon>Pezizomycotina</taxon>
        <taxon>Leotiomycetes</taxon>
        <taxon>Leotiomycetes incertae sedis</taxon>
        <taxon>Myxotrichaceae</taxon>
        <taxon>Oidiodendron</taxon>
    </lineage>
</organism>
<evidence type="ECO:0000313" key="4">
    <source>
        <dbReference type="EMBL" id="KIN02040.1"/>
    </source>
</evidence>
<dbReference type="SUPFAM" id="SSF47459">
    <property type="entry name" value="HLH, helix-loop-helix DNA-binding domain"/>
    <property type="match status" value="1"/>
</dbReference>
<dbReference type="GO" id="GO:0046983">
    <property type="term" value="F:protein dimerization activity"/>
    <property type="evidence" value="ECO:0007669"/>
    <property type="project" value="InterPro"/>
</dbReference>
<dbReference type="InterPro" id="IPR052099">
    <property type="entry name" value="Regulatory_TF_Diverse"/>
</dbReference>
<protein>
    <recommendedName>
        <fullName evidence="3">BHLH domain-containing protein</fullName>
    </recommendedName>
</protein>
<evidence type="ECO:0000313" key="5">
    <source>
        <dbReference type="Proteomes" id="UP000054321"/>
    </source>
</evidence>
<dbReference type="EMBL" id="KN832875">
    <property type="protein sequence ID" value="KIN02040.1"/>
    <property type="molecule type" value="Genomic_DNA"/>
</dbReference>
<feature type="compositionally biased region" description="Acidic residues" evidence="2">
    <location>
        <begin position="43"/>
        <end position="52"/>
    </location>
</feature>
<feature type="compositionally biased region" description="Low complexity" evidence="2">
    <location>
        <begin position="21"/>
        <end position="34"/>
    </location>
</feature>
<dbReference type="OrthoDB" id="2133190at2759"/>
<dbReference type="InterPro" id="IPR036638">
    <property type="entry name" value="HLH_DNA-bd_sf"/>
</dbReference>
<feature type="compositionally biased region" description="Polar residues" evidence="2">
    <location>
        <begin position="164"/>
        <end position="175"/>
    </location>
</feature>
<evidence type="ECO:0000259" key="3">
    <source>
        <dbReference type="PROSITE" id="PS50888"/>
    </source>
</evidence>
<dbReference type="SMART" id="SM00353">
    <property type="entry name" value="HLH"/>
    <property type="match status" value="1"/>
</dbReference>
<dbReference type="InParanoid" id="A0A0C3HFV9"/>
<proteinExistence type="predicted"/>
<gene>
    <name evidence="4" type="ORF">OIDMADRAFT_196915</name>
</gene>
<dbReference type="Proteomes" id="UP000054321">
    <property type="component" value="Unassembled WGS sequence"/>
</dbReference>
<sequence length="797" mass="86660">MPQHLEYPGKYSPTPESGTHPSSSASSSPESLAQSRKRKSSADAEEEDDEEGSNQHPVKKTAHNMIEQRYRTNLSDKIAALRDSVPSLRIMTKSARGEDTTGDVEELQGLAPAHKLNKATILSKATEYINHLKKRNKQLEGENKFMKGRIDAFEELFMSGSMGINPSPQYAQLSKHNGEHKSPEPSSEPQGMIPVPEDIQRLRNQGVQQQSFVVPQDKPQVNGRPTGPPGWQTGGNYLGRLMVGSLAGLMILEGFSEAEQEADTPGARGLFALPVQLLRSLSQAFYTSMDLSILGYRVSATQTLGYIKVLLLFWAVLFVFLPANFGSTPETPSSKSQRPSAAVSSSSSPIQVRRQARGSIAIESIWVSRRNFVLDATTLVLRVAKLLAQNVIGREGYACLTGVNGRQDAAALKAWELALDAQLTGGDVELSKRRLMMTLLTSGTIADTPCRLMLKALHIRVLTWEVGSAGFNGFYMFREFSARLARWKWNEARQLQQSLTHTKDHRAQELPAHLAALLEQECDDVLVDSIGQRAFNLTWKLPTLCKAKNSSADMDLAVEDLAVRSPLDAVSASFSSLVLQSALSKSLDSAVKDEATQKSIIDDITLAVKTAPIGSDALVRALAARAVLVKERRGATIAAALQVLGPSGLGANKGETALVKASSSIPALPDIATSLNCAMAIAYLQRFQSPSNPEAAHTLINSMMPVDLTLLSFTALFKLMEAISSHELVAASCSSALERLAGSLRVWIGSRDGEKSGLHREVKRDIVDRCIRVTRRVVGMQDAGYESMSDPDINDDC</sequence>
<feature type="region of interest" description="Disordered" evidence="2">
    <location>
        <begin position="1"/>
        <end position="63"/>
    </location>
</feature>
<dbReference type="HOGENOM" id="CLU_008057_1_0_1"/>
<dbReference type="GO" id="GO:0045944">
    <property type="term" value="P:positive regulation of transcription by RNA polymerase II"/>
    <property type="evidence" value="ECO:0007669"/>
    <property type="project" value="InterPro"/>
</dbReference>
<dbReference type="PROSITE" id="PS50888">
    <property type="entry name" value="BHLH"/>
    <property type="match status" value="1"/>
</dbReference>
<dbReference type="PANTHER" id="PTHR47336:SF2">
    <property type="entry name" value="TRANSCRIPTION FACTOR HMS1-RELATED"/>
    <property type="match status" value="1"/>
</dbReference>
<evidence type="ECO:0000256" key="1">
    <source>
        <dbReference type="SAM" id="Coils"/>
    </source>
</evidence>
<dbReference type="GO" id="GO:0032933">
    <property type="term" value="P:SREBP signaling pathway"/>
    <property type="evidence" value="ECO:0007669"/>
    <property type="project" value="InterPro"/>
</dbReference>
<dbReference type="CDD" id="cd11399">
    <property type="entry name" value="bHLHzip_scHMS1_like"/>
    <property type="match status" value="1"/>
</dbReference>